<comment type="caution">
    <text evidence="1">The sequence shown here is derived from an EMBL/GenBank/DDBJ whole genome shotgun (WGS) entry which is preliminary data.</text>
</comment>
<evidence type="ECO:0000313" key="1">
    <source>
        <dbReference type="EMBL" id="GAI14551.1"/>
    </source>
</evidence>
<gene>
    <name evidence="1" type="ORF">S06H3_09215</name>
</gene>
<name>X1M8Z4_9ZZZZ</name>
<organism evidence="1">
    <name type="scientific">marine sediment metagenome</name>
    <dbReference type="NCBI Taxonomy" id="412755"/>
    <lineage>
        <taxon>unclassified sequences</taxon>
        <taxon>metagenomes</taxon>
        <taxon>ecological metagenomes</taxon>
    </lineage>
</organism>
<accession>X1M8Z4</accession>
<sequence length="43" mass="5264">ARIKMRLGKAIRKRECGACYFQYYKITELAFHKCDRKKIKELR</sequence>
<proteinExistence type="predicted"/>
<protein>
    <submittedName>
        <fullName evidence="1">Uncharacterized protein</fullName>
    </submittedName>
</protein>
<feature type="non-terminal residue" evidence="1">
    <location>
        <position position="1"/>
    </location>
</feature>
<dbReference type="AlphaFoldDB" id="X1M8Z4"/>
<dbReference type="EMBL" id="BARV01004016">
    <property type="protein sequence ID" value="GAI14551.1"/>
    <property type="molecule type" value="Genomic_DNA"/>
</dbReference>
<reference evidence="1" key="1">
    <citation type="journal article" date="2014" name="Front. Microbiol.">
        <title>High frequency of phylogenetically diverse reductive dehalogenase-homologous genes in deep subseafloor sedimentary metagenomes.</title>
        <authorList>
            <person name="Kawai M."/>
            <person name="Futagami T."/>
            <person name="Toyoda A."/>
            <person name="Takaki Y."/>
            <person name="Nishi S."/>
            <person name="Hori S."/>
            <person name="Arai W."/>
            <person name="Tsubouchi T."/>
            <person name="Morono Y."/>
            <person name="Uchiyama I."/>
            <person name="Ito T."/>
            <person name="Fujiyama A."/>
            <person name="Inagaki F."/>
            <person name="Takami H."/>
        </authorList>
    </citation>
    <scope>NUCLEOTIDE SEQUENCE</scope>
    <source>
        <strain evidence="1">Expedition CK06-06</strain>
    </source>
</reference>